<proteinExistence type="predicted"/>
<evidence type="ECO:0000313" key="2">
    <source>
        <dbReference type="EMBL" id="OAY69114.1"/>
    </source>
</evidence>
<dbReference type="InterPro" id="IPR003121">
    <property type="entry name" value="SWIB_MDM2_domain"/>
</dbReference>
<reference evidence="2 3" key="1">
    <citation type="journal article" date="2016" name="DNA Res.">
        <title>The draft genome of MD-2 pineapple using hybrid error correction of long reads.</title>
        <authorList>
            <person name="Redwan R.M."/>
            <person name="Saidin A."/>
            <person name="Kumar S.V."/>
        </authorList>
    </citation>
    <scope>NUCLEOTIDE SEQUENCE [LARGE SCALE GENOMIC DNA]</scope>
    <source>
        <strain evidence="3">cv. MD2</strain>
        <tissue evidence="2">Leaf</tissue>
    </source>
</reference>
<dbReference type="SUPFAM" id="SSF47592">
    <property type="entry name" value="SWIB/MDM2 domain"/>
    <property type="match status" value="2"/>
</dbReference>
<feature type="non-terminal residue" evidence="2">
    <location>
        <position position="1"/>
    </location>
</feature>
<organism evidence="2 3">
    <name type="scientific">Ananas comosus</name>
    <name type="common">Pineapple</name>
    <name type="synonym">Ananas ananas</name>
    <dbReference type="NCBI Taxonomy" id="4615"/>
    <lineage>
        <taxon>Eukaryota</taxon>
        <taxon>Viridiplantae</taxon>
        <taxon>Streptophyta</taxon>
        <taxon>Embryophyta</taxon>
        <taxon>Tracheophyta</taxon>
        <taxon>Spermatophyta</taxon>
        <taxon>Magnoliopsida</taxon>
        <taxon>Liliopsida</taxon>
        <taxon>Poales</taxon>
        <taxon>Bromeliaceae</taxon>
        <taxon>Bromelioideae</taxon>
        <taxon>Ananas</taxon>
    </lineage>
</organism>
<dbReference type="SMART" id="SM00151">
    <property type="entry name" value="SWIB"/>
    <property type="match status" value="1"/>
</dbReference>
<dbReference type="AlphaFoldDB" id="A0A199UWG4"/>
<dbReference type="Proteomes" id="UP000092600">
    <property type="component" value="Unassembled WGS sequence"/>
</dbReference>
<evidence type="ECO:0000259" key="1">
    <source>
        <dbReference type="PROSITE" id="PS51925"/>
    </source>
</evidence>
<dbReference type="InterPro" id="IPR036885">
    <property type="entry name" value="SWIB_MDM2_dom_sf"/>
</dbReference>
<dbReference type="Pfam" id="PF02201">
    <property type="entry name" value="SWIB"/>
    <property type="match status" value="2"/>
</dbReference>
<comment type="caution">
    <text evidence="2">The sequence shown here is derived from an EMBL/GenBank/DDBJ whole genome shotgun (WGS) entry which is preliminary data.</text>
</comment>
<sequence length="166" mass="18514">ATGVKRRGGPGGLNKVCGVSPELQAIVGEATMPRTQIVKELWAYIRKNNLQDPDNKRNIICNDELRVVFGTDIIDMFKMNKLLARHIITLDTKNGGSNSKKQKSTNVDAGTMPDADQCLVVISDKLANVIGTEDREMIQDDVLKHIWNYIKANQLEVSITLCLFFK</sequence>
<dbReference type="STRING" id="4615.A0A199UWG4"/>
<dbReference type="Gene3D" id="1.10.245.10">
    <property type="entry name" value="SWIB/MDM2 domain"/>
    <property type="match status" value="2"/>
</dbReference>
<gene>
    <name evidence="2" type="ORF">ACMD2_02403</name>
</gene>
<protein>
    <submittedName>
        <fullName evidence="2">Upstream activation factor subunit spp27</fullName>
    </submittedName>
</protein>
<feature type="domain" description="DM2" evidence="1">
    <location>
        <begin position="12"/>
        <end position="89"/>
    </location>
</feature>
<dbReference type="PROSITE" id="PS51925">
    <property type="entry name" value="SWIB_MDM2"/>
    <property type="match status" value="1"/>
</dbReference>
<name>A0A199UWG4_ANACO</name>
<dbReference type="PANTHER" id="PTHR13844">
    <property type="entry name" value="SWI/SNF-RELATED MATRIX-ASSOCIATED ACTIN-DEPENDENT REGULATOR OF CHROMATIN SUBFAMILY D"/>
    <property type="match status" value="1"/>
</dbReference>
<dbReference type="EMBL" id="LSRQ01004555">
    <property type="protein sequence ID" value="OAY69114.1"/>
    <property type="molecule type" value="Genomic_DNA"/>
</dbReference>
<dbReference type="CDD" id="cd10567">
    <property type="entry name" value="SWIB-MDM2_like"/>
    <property type="match status" value="1"/>
</dbReference>
<dbReference type="InterPro" id="IPR019835">
    <property type="entry name" value="SWIB_domain"/>
</dbReference>
<evidence type="ECO:0000313" key="3">
    <source>
        <dbReference type="Proteomes" id="UP000092600"/>
    </source>
</evidence>
<accession>A0A199UWG4</accession>